<dbReference type="PANTHER" id="PTHR30537:SF3">
    <property type="entry name" value="TRANSCRIPTIONAL REGULATORY PROTEIN"/>
    <property type="match status" value="1"/>
</dbReference>
<dbReference type="EMBL" id="JBIGIC010000006">
    <property type="protein sequence ID" value="MFG6487743.1"/>
    <property type="molecule type" value="Genomic_DNA"/>
</dbReference>
<evidence type="ECO:0000256" key="3">
    <source>
        <dbReference type="ARBA" id="ARBA00023125"/>
    </source>
</evidence>
<evidence type="ECO:0000256" key="2">
    <source>
        <dbReference type="ARBA" id="ARBA00023015"/>
    </source>
</evidence>
<dbReference type="SUPFAM" id="SSF46785">
    <property type="entry name" value="Winged helix' DNA-binding domain"/>
    <property type="match status" value="1"/>
</dbReference>
<dbReference type="InterPro" id="IPR058163">
    <property type="entry name" value="LysR-type_TF_proteobact-type"/>
</dbReference>
<dbReference type="InterPro" id="IPR036390">
    <property type="entry name" value="WH_DNA-bd_sf"/>
</dbReference>
<sequence>MQFRMLMRMDWDDIKVFLAVARAGSLGGAARALGQTQPTMGRRLKAFEDRLGTPLFQRSADGFVLTDLGEQVLAHAERMEDEALGFARRLAGQGDEPEGLLRVSSSDWFGLHVLAPVFARFRERHPRVCIELITDARLYNLARREADLVFRIRAFEGADVVQRRLMTLQYALYGAPGLPTPNWGHGTGLNLVTMDTAFGQMPDVQWLQRVLPHAQVAMRSNNRTVQAALCAAGCGWAVLPRLLGDRHPGLVRADFDADPPPGRDVFVGYHRDLRRLGRLQRLLAHVVAELVPVTMPANPKP</sequence>
<keyword evidence="4" id="KW-0804">Transcription</keyword>
<evidence type="ECO:0000256" key="4">
    <source>
        <dbReference type="ARBA" id="ARBA00023163"/>
    </source>
</evidence>
<dbReference type="SUPFAM" id="SSF53850">
    <property type="entry name" value="Periplasmic binding protein-like II"/>
    <property type="match status" value="1"/>
</dbReference>
<dbReference type="Pfam" id="PF03466">
    <property type="entry name" value="LysR_substrate"/>
    <property type="match status" value="1"/>
</dbReference>
<dbReference type="InterPro" id="IPR000847">
    <property type="entry name" value="LysR_HTH_N"/>
</dbReference>
<dbReference type="InterPro" id="IPR036388">
    <property type="entry name" value="WH-like_DNA-bd_sf"/>
</dbReference>
<dbReference type="Gene3D" id="1.10.10.10">
    <property type="entry name" value="Winged helix-like DNA-binding domain superfamily/Winged helix DNA-binding domain"/>
    <property type="match status" value="1"/>
</dbReference>
<dbReference type="InterPro" id="IPR005119">
    <property type="entry name" value="LysR_subst-bd"/>
</dbReference>
<accession>A0ABW7HDL2</accession>
<protein>
    <submittedName>
        <fullName evidence="6">LysR family transcriptional regulator</fullName>
    </submittedName>
</protein>
<keyword evidence="7" id="KW-1185">Reference proteome</keyword>
<proteinExistence type="inferred from homology"/>
<comment type="caution">
    <text evidence="6">The sequence shown here is derived from an EMBL/GenBank/DDBJ whole genome shotgun (WGS) entry which is preliminary data.</text>
</comment>
<dbReference type="Proteomes" id="UP001606134">
    <property type="component" value="Unassembled WGS sequence"/>
</dbReference>
<organism evidence="6 7">
    <name type="scientific">Pelomonas candidula</name>
    <dbReference type="NCBI Taxonomy" id="3299025"/>
    <lineage>
        <taxon>Bacteria</taxon>
        <taxon>Pseudomonadati</taxon>
        <taxon>Pseudomonadota</taxon>
        <taxon>Betaproteobacteria</taxon>
        <taxon>Burkholderiales</taxon>
        <taxon>Sphaerotilaceae</taxon>
        <taxon>Roseateles</taxon>
    </lineage>
</organism>
<dbReference type="PANTHER" id="PTHR30537">
    <property type="entry name" value="HTH-TYPE TRANSCRIPTIONAL REGULATOR"/>
    <property type="match status" value="1"/>
</dbReference>
<evidence type="ECO:0000313" key="7">
    <source>
        <dbReference type="Proteomes" id="UP001606134"/>
    </source>
</evidence>
<dbReference type="Gene3D" id="3.40.190.290">
    <property type="match status" value="1"/>
</dbReference>
<evidence type="ECO:0000256" key="1">
    <source>
        <dbReference type="ARBA" id="ARBA00009437"/>
    </source>
</evidence>
<dbReference type="Pfam" id="PF00126">
    <property type="entry name" value="HTH_1"/>
    <property type="match status" value="1"/>
</dbReference>
<name>A0ABW7HDL2_9BURK</name>
<reference evidence="6 7" key="1">
    <citation type="submission" date="2024-08" db="EMBL/GenBank/DDBJ databases">
        <authorList>
            <person name="Lu H."/>
        </authorList>
    </citation>
    <scope>NUCLEOTIDE SEQUENCE [LARGE SCALE GENOMIC DNA]</scope>
    <source>
        <strain evidence="6 7">BYS78W</strain>
    </source>
</reference>
<gene>
    <name evidence="6" type="ORF">ACG04R_13755</name>
</gene>
<evidence type="ECO:0000313" key="6">
    <source>
        <dbReference type="EMBL" id="MFG6487743.1"/>
    </source>
</evidence>
<comment type="similarity">
    <text evidence="1">Belongs to the LysR transcriptional regulatory family.</text>
</comment>
<evidence type="ECO:0000259" key="5">
    <source>
        <dbReference type="PROSITE" id="PS50931"/>
    </source>
</evidence>
<keyword evidence="2" id="KW-0805">Transcription regulation</keyword>
<keyword evidence="3" id="KW-0238">DNA-binding</keyword>
<dbReference type="PROSITE" id="PS50931">
    <property type="entry name" value="HTH_LYSR"/>
    <property type="match status" value="1"/>
</dbReference>
<feature type="domain" description="HTH lysR-type" evidence="5">
    <location>
        <begin position="9"/>
        <end position="66"/>
    </location>
</feature>